<proteinExistence type="predicted"/>
<evidence type="ECO:0000259" key="9">
    <source>
        <dbReference type="PROSITE" id="PS50968"/>
    </source>
</evidence>
<dbReference type="GO" id="GO:0046872">
    <property type="term" value="F:metal ion binding"/>
    <property type="evidence" value="ECO:0007669"/>
    <property type="project" value="InterPro"/>
</dbReference>
<evidence type="ECO:0000313" key="15">
    <source>
        <dbReference type="Proteomes" id="UP000593998"/>
    </source>
</evidence>
<dbReference type="AlphaFoldDB" id="A0A7L9J126"/>
<dbReference type="SUPFAM" id="SSF56059">
    <property type="entry name" value="Glutathione synthetase ATP-binding domain-like"/>
    <property type="match status" value="1"/>
</dbReference>
<sequence>MGVFVANRGEIAVRIVRAAREAGLEAVVAVTRAEADGLAARLASGVHVLPGEGPAAYLDAAALVAGAREHGCTLLHPGYGFLSESPELARACAAADVTFVGPDAGLLELFGDKGRARAAAQEAGVPVLPATAVGAGPEQVEAFAREQLPGGVMIKAAAGGGGRGMRAVPAGEPVAPALERARSEAERSFGSGDLFAELYVERARHVEVQVGADGEGGVTHLGERDCTLQRRFQKVVEVAPAPDLPDDVRAALHEAAVRLLVGRGYRGLATVEFLLDADDPTRWFFIEVNPRLQVEHPVTELVTGVDLVLTQLALATGRTLGDLGLADPPAVRGSAVELRVAAERVGSDGALLPAHGVATGLTWPSGPGVRVDTHLVEGSRVEGAFDSLVAKVVTHSHGGLAGALDKARRAALECSIDGVETTLPLLRELLAHDDLAGWQVTTGWIESSGVLTTVDAGASADDAAPGEVCGEMTGTVLEVLVGAGDEVALGTPLLVVEAMKMEHVVTAPVSGTVTEVRSRPGATTAAGDLLVRLLPSSVGEEAAAVDEGLDLDTERADLTRLRERQARRLDAARPEAVAKRHARGQRTARDNLADLLDEGTLVEYGGLAVAAQRARRSEEELVATTPADGIVTGIGRVTTAPGTSPRVAVLAYDYTVLAGTQGYLNHKKTDRMLEIAEQQRLPVVLFAEGGGGRPGDTDTTVASGLDVPTFATMGRLSGLVPTIGVAAGRCFAGNAALLGCCDVIIATRDSTIGMGGPAMIEGGGLGVFAPEEVGPIEVQGSNGVVDVVVDDEAEAVAIARRYLGYFQGPRGDWSAPDQRRLRHVVPESRVRAYDVRRAIETLADDDSVLELRAGFAPGIVTALVRIEGRPMGLVANNPRHLGGAIDTPAADKLARFLQLCDAHGLPVVSLCDTPGFMVGPDHERTATVRHFARLFVIGSHLRVPMVTVVLRKAYGLGAQAMAAGGFHRPAATLAWPTGEVGGMGLEGAVRLGFRRELEAVADPAERAELEAQLLAQMYERGRAVNAAAVVELDDVIDPIDTRQWITTALGEVDQTDVPRGYVDTW</sequence>
<dbReference type="InterPro" id="IPR011054">
    <property type="entry name" value="Rudment_hybrid_motif"/>
</dbReference>
<gene>
    <name evidence="14" type="ORF">IGS73_02705</name>
</gene>
<dbReference type="InterPro" id="IPR011761">
    <property type="entry name" value="ATP-grasp"/>
</dbReference>
<dbReference type="RefSeq" id="WP_192911474.1">
    <property type="nucleotide sequence ID" value="NZ_CP062789.1"/>
</dbReference>
<dbReference type="InterPro" id="IPR050856">
    <property type="entry name" value="Biotin_carboxylase_complex"/>
</dbReference>
<accession>A0A7L9J126</accession>
<dbReference type="SUPFAM" id="SSF51230">
    <property type="entry name" value="Single hybrid motif"/>
    <property type="match status" value="1"/>
</dbReference>
<keyword evidence="6" id="KW-0092">Biotin</keyword>
<dbReference type="PROSITE" id="PS50975">
    <property type="entry name" value="ATP_GRASP"/>
    <property type="match status" value="1"/>
</dbReference>
<evidence type="ECO:0000259" key="10">
    <source>
        <dbReference type="PROSITE" id="PS50975"/>
    </source>
</evidence>
<evidence type="ECO:0000259" key="13">
    <source>
        <dbReference type="PROSITE" id="PS50989"/>
    </source>
</evidence>
<dbReference type="Pfam" id="PF01039">
    <property type="entry name" value="Carboxyl_trans"/>
    <property type="match status" value="1"/>
</dbReference>
<dbReference type="UniPathway" id="UPA00655">
    <property type="reaction ID" value="UER00711"/>
</dbReference>
<dbReference type="SUPFAM" id="SSF52096">
    <property type="entry name" value="ClpP/crotonase"/>
    <property type="match status" value="2"/>
</dbReference>
<evidence type="ECO:0000256" key="4">
    <source>
        <dbReference type="ARBA" id="ARBA00022741"/>
    </source>
</evidence>
<dbReference type="PROSITE" id="PS50980">
    <property type="entry name" value="COA_CT_NTER"/>
    <property type="match status" value="1"/>
</dbReference>
<keyword evidence="3" id="KW-0436">Ligase</keyword>
<dbReference type="Gene3D" id="3.30.470.20">
    <property type="entry name" value="ATP-grasp fold, B domain"/>
    <property type="match status" value="1"/>
</dbReference>
<dbReference type="PANTHER" id="PTHR18866">
    <property type="entry name" value="CARBOXYLASE:PYRUVATE/ACETYL-COA/PROPIONYL-COA CARBOXYLASE"/>
    <property type="match status" value="1"/>
</dbReference>
<dbReference type="Pfam" id="PF02786">
    <property type="entry name" value="CPSase_L_D2"/>
    <property type="match status" value="1"/>
</dbReference>
<dbReference type="GO" id="GO:0016874">
    <property type="term" value="F:ligase activity"/>
    <property type="evidence" value="ECO:0007669"/>
    <property type="project" value="UniProtKB-KW"/>
</dbReference>
<organism evidence="14 15">
    <name type="scientific">Janibacter indicus</name>
    <dbReference type="NCBI Taxonomy" id="857417"/>
    <lineage>
        <taxon>Bacteria</taxon>
        <taxon>Bacillati</taxon>
        <taxon>Actinomycetota</taxon>
        <taxon>Actinomycetes</taxon>
        <taxon>Micrococcales</taxon>
        <taxon>Intrasporangiaceae</taxon>
        <taxon>Janibacter</taxon>
    </lineage>
</organism>
<feature type="domain" description="CoA carboxyltransferase C-terminal" evidence="13">
    <location>
        <begin position="812"/>
        <end position="1051"/>
    </location>
</feature>
<dbReference type="PROSITE" id="PS00188">
    <property type="entry name" value="BIOTIN"/>
    <property type="match status" value="1"/>
</dbReference>
<dbReference type="InterPro" id="IPR000089">
    <property type="entry name" value="Biotin_lipoyl"/>
</dbReference>
<dbReference type="Pfam" id="PF00364">
    <property type="entry name" value="Biotin_lipoyl"/>
    <property type="match status" value="1"/>
</dbReference>
<dbReference type="SMART" id="SM00878">
    <property type="entry name" value="Biotin_carb_C"/>
    <property type="match status" value="1"/>
</dbReference>
<feature type="domain" description="CoA carboxyltransferase N-terminal" evidence="12">
    <location>
        <begin position="553"/>
        <end position="818"/>
    </location>
</feature>
<dbReference type="InterPro" id="IPR011763">
    <property type="entry name" value="COA_CT_C"/>
</dbReference>
<name>A0A7L9J126_9MICO</name>
<reference evidence="14 15" key="1">
    <citation type="submission" date="2020-10" db="EMBL/GenBank/DDBJ databases">
        <title>Janibacter indicus TT2 genome sequence.</title>
        <authorList>
            <person name="Lee K."/>
            <person name="Ganzorig M."/>
        </authorList>
    </citation>
    <scope>NUCLEOTIDE SEQUENCE [LARGE SCALE GENOMIC DNA]</scope>
    <source>
        <strain evidence="14 15">TT2</strain>
    </source>
</reference>
<dbReference type="EMBL" id="CP062789">
    <property type="protein sequence ID" value="QOK23351.1"/>
    <property type="molecule type" value="Genomic_DNA"/>
</dbReference>
<dbReference type="InterPro" id="IPR011762">
    <property type="entry name" value="COA_CT_N"/>
</dbReference>
<protein>
    <submittedName>
        <fullName evidence="14">Carbamoyl-phosphate synthase large subunit</fullName>
    </submittedName>
</protein>
<dbReference type="Gene3D" id="2.40.50.100">
    <property type="match status" value="1"/>
</dbReference>
<dbReference type="GO" id="GO:0005524">
    <property type="term" value="F:ATP binding"/>
    <property type="evidence" value="ECO:0007669"/>
    <property type="project" value="UniProtKB-UniRule"/>
</dbReference>
<dbReference type="PROSITE" id="PS50979">
    <property type="entry name" value="BC"/>
    <property type="match status" value="1"/>
</dbReference>
<dbReference type="SUPFAM" id="SSF52440">
    <property type="entry name" value="PreATP-grasp domain"/>
    <property type="match status" value="1"/>
</dbReference>
<dbReference type="SUPFAM" id="SSF51246">
    <property type="entry name" value="Rudiment single hybrid motif"/>
    <property type="match status" value="1"/>
</dbReference>
<evidence type="ECO:0000313" key="14">
    <source>
        <dbReference type="EMBL" id="QOK23351.1"/>
    </source>
</evidence>
<dbReference type="InterPro" id="IPR001882">
    <property type="entry name" value="Biotin_BS"/>
</dbReference>
<dbReference type="InterPro" id="IPR016185">
    <property type="entry name" value="PreATP-grasp_dom_sf"/>
</dbReference>
<evidence type="ECO:0000256" key="6">
    <source>
        <dbReference type="ARBA" id="ARBA00023267"/>
    </source>
</evidence>
<evidence type="ECO:0000256" key="3">
    <source>
        <dbReference type="ARBA" id="ARBA00022598"/>
    </source>
</evidence>
<dbReference type="CDD" id="cd06850">
    <property type="entry name" value="biotinyl_domain"/>
    <property type="match status" value="1"/>
</dbReference>
<dbReference type="Pfam" id="PF02785">
    <property type="entry name" value="Biotin_carb_C"/>
    <property type="match status" value="1"/>
</dbReference>
<dbReference type="InterPro" id="IPR005479">
    <property type="entry name" value="CPAse_ATP-bd"/>
</dbReference>
<comment type="cofactor">
    <cofactor evidence="1">
        <name>biotin</name>
        <dbReference type="ChEBI" id="CHEBI:57586"/>
    </cofactor>
</comment>
<feature type="domain" description="Lipoyl-binding" evidence="9">
    <location>
        <begin position="459"/>
        <end position="534"/>
    </location>
</feature>
<dbReference type="InterPro" id="IPR011764">
    <property type="entry name" value="Biotin_carboxylation_dom"/>
</dbReference>
<comment type="pathway">
    <text evidence="2">Lipid metabolism; malonyl-CoA biosynthesis; malonyl-CoA from acetyl-CoA: step 1/1.</text>
</comment>
<dbReference type="Proteomes" id="UP000593998">
    <property type="component" value="Chromosome"/>
</dbReference>
<evidence type="ECO:0000256" key="1">
    <source>
        <dbReference type="ARBA" id="ARBA00001953"/>
    </source>
</evidence>
<evidence type="ECO:0000256" key="8">
    <source>
        <dbReference type="PROSITE-ProRule" id="PRU00409"/>
    </source>
</evidence>
<feature type="domain" description="Biotin carboxylation" evidence="11">
    <location>
        <begin position="1"/>
        <end position="450"/>
    </location>
</feature>
<evidence type="ECO:0000256" key="2">
    <source>
        <dbReference type="ARBA" id="ARBA00004956"/>
    </source>
</evidence>
<dbReference type="GO" id="GO:2001295">
    <property type="term" value="P:malonyl-CoA biosynthetic process"/>
    <property type="evidence" value="ECO:0007669"/>
    <property type="project" value="UniProtKB-UniPathway"/>
</dbReference>
<dbReference type="PANTHER" id="PTHR18866:SF33">
    <property type="entry name" value="METHYLCROTONOYL-COA CARBOXYLASE SUBUNIT ALPHA, MITOCHONDRIAL-RELATED"/>
    <property type="match status" value="1"/>
</dbReference>
<dbReference type="PROSITE" id="PS50989">
    <property type="entry name" value="COA_CT_CTER"/>
    <property type="match status" value="1"/>
</dbReference>
<evidence type="ECO:0000259" key="11">
    <source>
        <dbReference type="PROSITE" id="PS50979"/>
    </source>
</evidence>
<dbReference type="Gene3D" id="3.90.226.10">
    <property type="entry name" value="2-enoyl-CoA Hydratase, Chain A, domain 1"/>
    <property type="match status" value="2"/>
</dbReference>
<dbReference type="InterPro" id="IPR011053">
    <property type="entry name" value="Single_hybrid_motif"/>
</dbReference>
<evidence type="ECO:0000256" key="5">
    <source>
        <dbReference type="ARBA" id="ARBA00022840"/>
    </source>
</evidence>
<evidence type="ECO:0000259" key="12">
    <source>
        <dbReference type="PROSITE" id="PS50980"/>
    </source>
</evidence>
<dbReference type="FunFam" id="2.40.50.100:FF:000003">
    <property type="entry name" value="Acetyl-CoA carboxylase biotin carboxyl carrier protein"/>
    <property type="match status" value="1"/>
</dbReference>
<evidence type="ECO:0000256" key="7">
    <source>
        <dbReference type="ARBA" id="ARBA00023268"/>
    </source>
</evidence>
<dbReference type="InterPro" id="IPR034733">
    <property type="entry name" value="AcCoA_carboxyl_beta"/>
</dbReference>
<dbReference type="InterPro" id="IPR005482">
    <property type="entry name" value="Biotin_COase_C"/>
</dbReference>
<keyword evidence="7" id="KW-0511">Multifunctional enzyme</keyword>
<feature type="domain" description="ATP-grasp" evidence="10">
    <location>
        <begin position="117"/>
        <end position="316"/>
    </location>
</feature>
<keyword evidence="4 8" id="KW-0547">Nucleotide-binding</keyword>
<dbReference type="Pfam" id="PF00289">
    <property type="entry name" value="Biotin_carb_N"/>
    <property type="match status" value="1"/>
</dbReference>
<dbReference type="InterPro" id="IPR029045">
    <property type="entry name" value="ClpP/crotonase-like_dom_sf"/>
</dbReference>
<keyword evidence="5 8" id="KW-0067">ATP-binding</keyword>
<dbReference type="PROSITE" id="PS50968">
    <property type="entry name" value="BIOTINYL_LIPOYL"/>
    <property type="match status" value="1"/>
</dbReference>
<dbReference type="InterPro" id="IPR005481">
    <property type="entry name" value="BC-like_N"/>
</dbReference>
<dbReference type="PROSITE" id="PS00867">
    <property type="entry name" value="CPSASE_2"/>
    <property type="match status" value="1"/>
</dbReference>